<dbReference type="HOGENOM" id="CLU_3339511_0_0_9"/>
<accession>I2C5U9</accession>
<evidence type="ECO:0000313" key="2">
    <source>
        <dbReference type="EMBL" id="AFJ62023.1"/>
    </source>
</evidence>
<reference evidence="2 3" key="1">
    <citation type="journal article" date="2012" name="J. Biotechnol.">
        <title>Genome sequence of the plant growth promoting strain Bacillus amyloliquefaciens subsp. plantarum B9601-Y2 and expression of mersacidin and other secondary metabolites.</title>
        <authorList>
            <person name="He P."/>
            <person name="Hao K."/>
            <person name="Blom J."/>
            <person name="Ruckert C."/>
            <person name="Vater J."/>
            <person name="Mao Z."/>
            <person name="Wu Y."/>
            <person name="Hou M."/>
            <person name="He P."/>
            <person name="He Y."/>
            <person name="Borriss R."/>
        </authorList>
    </citation>
    <scope>NUCLEOTIDE SEQUENCE [LARGE SCALE GENOMIC DNA]</scope>
    <source>
        <strain evidence="2">Y2</strain>
    </source>
</reference>
<dbReference type="EMBL" id="CP003332">
    <property type="protein sequence ID" value="AFJ62023.1"/>
    <property type="molecule type" value="Genomic_DNA"/>
</dbReference>
<dbReference type="PATRIC" id="fig|1126211.3.peg.1974"/>
<dbReference type="AlphaFoldDB" id="I2C5U9"/>
<protein>
    <submittedName>
        <fullName evidence="2">Uncharacterized protein</fullName>
    </submittedName>
</protein>
<feature type="compositionally biased region" description="Basic and acidic residues" evidence="1">
    <location>
        <begin position="21"/>
        <end position="37"/>
    </location>
</feature>
<evidence type="ECO:0000256" key="1">
    <source>
        <dbReference type="SAM" id="MobiDB-lite"/>
    </source>
</evidence>
<sequence length="37" mass="4173">MSYGQSNKVDYASTGDETDFDCPKYEGNHLEEIDNSI</sequence>
<dbReference type="Proteomes" id="UP000002878">
    <property type="component" value="Chromosome"/>
</dbReference>
<gene>
    <name evidence="2" type="ORF">MUS_2059</name>
</gene>
<dbReference type="KEGG" id="bqy:MUS_2059"/>
<feature type="region of interest" description="Disordered" evidence="1">
    <location>
        <begin position="1"/>
        <end position="37"/>
    </location>
</feature>
<name>I2C5U9_BACAY</name>
<evidence type="ECO:0000313" key="3">
    <source>
        <dbReference type="Proteomes" id="UP000002878"/>
    </source>
</evidence>
<organism evidence="2 3">
    <name type="scientific">Bacillus amyloliquefaciens (strain Y2)</name>
    <name type="common">Bacillus amyloliquefaciens subsp. plantarum (strain B9601-Y2)</name>
    <dbReference type="NCBI Taxonomy" id="1155777"/>
    <lineage>
        <taxon>Bacteria</taxon>
        <taxon>Bacillati</taxon>
        <taxon>Bacillota</taxon>
        <taxon>Bacilli</taxon>
        <taxon>Bacillales</taxon>
        <taxon>Bacillaceae</taxon>
        <taxon>Bacillus</taxon>
        <taxon>Bacillus amyloliquefaciens group</taxon>
    </lineage>
</organism>
<proteinExistence type="predicted"/>